<dbReference type="RefSeq" id="WP_273913640.1">
    <property type="nucleotide sequence ID" value="NZ_JAMDGY010000068.1"/>
</dbReference>
<evidence type="ECO:0000259" key="1">
    <source>
        <dbReference type="Pfam" id="PF05229"/>
    </source>
</evidence>
<dbReference type="PANTHER" id="PTHR37089">
    <property type="entry name" value="PROTEIN U-RELATED"/>
    <property type="match status" value="1"/>
</dbReference>
<dbReference type="InterPro" id="IPR007893">
    <property type="entry name" value="Spore_coat_U/FanG"/>
</dbReference>
<dbReference type="EMBL" id="JAMDGY010000068">
    <property type="protein sequence ID" value="MDD0992818.1"/>
    <property type="molecule type" value="Genomic_DNA"/>
</dbReference>
<dbReference type="Proteomes" id="UP001148203">
    <property type="component" value="Unassembled WGS sequence"/>
</dbReference>
<dbReference type="PANTHER" id="PTHR37089:SF4">
    <property type="entry name" value="EXPORTED PROTEIN"/>
    <property type="match status" value="1"/>
</dbReference>
<dbReference type="Pfam" id="PF05229">
    <property type="entry name" value="SCPU"/>
    <property type="match status" value="1"/>
</dbReference>
<gene>
    <name evidence="2" type="ORF">M5G11_20005</name>
</gene>
<feature type="domain" description="Spore coat protein U/FanG" evidence="1">
    <location>
        <begin position="12"/>
        <end position="148"/>
    </location>
</feature>
<organism evidence="2 3">
    <name type="scientific">Pseudomonas fontis</name>
    <dbReference type="NCBI Taxonomy" id="2942633"/>
    <lineage>
        <taxon>Bacteria</taxon>
        <taxon>Pseudomonadati</taxon>
        <taxon>Pseudomonadota</taxon>
        <taxon>Gammaproteobacteria</taxon>
        <taxon>Pseudomonadales</taxon>
        <taxon>Pseudomonadaceae</taxon>
        <taxon>Pseudomonas</taxon>
    </lineage>
</organism>
<dbReference type="SMART" id="SM00972">
    <property type="entry name" value="SCPU"/>
    <property type="match status" value="1"/>
</dbReference>
<evidence type="ECO:0000313" key="3">
    <source>
        <dbReference type="Proteomes" id="UP001148203"/>
    </source>
</evidence>
<name>A0ABT5NX95_9PSED</name>
<protein>
    <submittedName>
        <fullName evidence="2">Spore coat U domain-containing protein</fullName>
    </submittedName>
</protein>
<comment type="caution">
    <text evidence="2">The sequence shown here is derived from an EMBL/GenBank/DDBJ whole genome shotgun (WGS) entry which is preliminary data.</text>
</comment>
<accession>A0ABT5NX95</accession>
<sequence length="152" mass="16531">MSFPACLTAATNSSFPVSAVVVPGCLITKEIKNYGDLDFGSHSALAMEAVLVRLSYEVHLQCTLGVTLSAMIDGGQYNSGGRNMQLNNGSNKMAYQLFYDSALSKVIEVDQPVMIDHQGGSDISFPIYGRVQLQGDLPEGIYRDVLQVQFSW</sequence>
<keyword evidence="3" id="KW-1185">Reference proteome</keyword>
<evidence type="ECO:0000313" key="2">
    <source>
        <dbReference type="EMBL" id="MDD0992818.1"/>
    </source>
</evidence>
<reference evidence="2 3" key="1">
    <citation type="submission" date="2022-05" db="EMBL/GenBank/DDBJ databases">
        <title>Novel Pseudomonas spp. Isolated from a Rainbow Trout Aquaculture Facility.</title>
        <authorList>
            <person name="Testerman T."/>
            <person name="Graf J."/>
        </authorList>
    </citation>
    <scope>NUCLEOTIDE SEQUENCE [LARGE SCALE GENOMIC DNA]</scope>
    <source>
        <strain evidence="2 3">ID681</strain>
    </source>
</reference>
<proteinExistence type="predicted"/>
<dbReference type="InterPro" id="IPR053167">
    <property type="entry name" value="Spore_coat_component"/>
</dbReference>